<dbReference type="Gene3D" id="1.10.10.10">
    <property type="entry name" value="Winged helix-like DNA-binding domain superfamily/Winged helix DNA-binding domain"/>
    <property type="match status" value="1"/>
</dbReference>
<dbReference type="SMART" id="SM01012">
    <property type="entry name" value="ANTAR"/>
    <property type="match status" value="1"/>
</dbReference>
<keyword evidence="3" id="KW-0805">Transcription regulation</keyword>
<protein>
    <submittedName>
        <fullName evidence="6">GAF and ANTAR domain-containing protein</fullName>
    </submittedName>
</protein>
<keyword evidence="4" id="KW-0804">Transcription</keyword>
<dbReference type="Gene3D" id="3.30.450.40">
    <property type="match status" value="1"/>
</dbReference>
<dbReference type="Pfam" id="PF03861">
    <property type="entry name" value="ANTAR"/>
    <property type="match status" value="1"/>
</dbReference>
<evidence type="ECO:0000256" key="2">
    <source>
        <dbReference type="ARBA" id="ARBA00022777"/>
    </source>
</evidence>
<evidence type="ECO:0000259" key="5">
    <source>
        <dbReference type="PROSITE" id="PS50921"/>
    </source>
</evidence>
<keyword evidence="7" id="KW-1185">Reference proteome</keyword>
<organism evidence="6 7">
    <name type="scientific">Kribbella karoonensis</name>
    <dbReference type="NCBI Taxonomy" id="324851"/>
    <lineage>
        <taxon>Bacteria</taxon>
        <taxon>Bacillati</taxon>
        <taxon>Actinomycetota</taxon>
        <taxon>Actinomycetes</taxon>
        <taxon>Propionibacteriales</taxon>
        <taxon>Kribbellaceae</taxon>
        <taxon>Kribbella</taxon>
    </lineage>
</organism>
<comment type="caution">
    <text evidence="6">The sequence shown here is derived from an EMBL/GenBank/DDBJ whole genome shotgun (WGS) entry which is preliminary data.</text>
</comment>
<dbReference type="EMBL" id="BAAAND010000008">
    <property type="protein sequence ID" value="GAA1601078.1"/>
    <property type="molecule type" value="Genomic_DNA"/>
</dbReference>
<name>A0ABN2EA11_9ACTN</name>
<dbReference type="PIRSF" id="PIRSF036625">
    <property type="entry name" value="GAF_ANTAR"/>
    <property type="match status" value="1"/>
</dbReference>
<evidence type="ECO:0000313" key="6">
    <source>
        <dbReference type="EMBL" id="GAA1601078.1"/>
    </source>
</evidence>
<dbReference type="RefSeq" id="WP_344196646.1">
    <property type="nucleotide sequence ID" value="NZ_BAAAND010000008.1"/>
</dbReference>
<evidence type="ECO:0000256" key="1">
    <source>
        <dbReference type="ARBA" id="ARBA00022679"/>
    </source>
</evidence>
<dbReference type="Pfam" id="PF13185">
    <property type="entry name" value="GAF_2"/>
    <property type="match status" value="1"/>
</dbReference>
<dbReference type="InterPro" id="IPR003018">
    <property type="entry name" value="GAF"/>
</dbReference>
<dbReference type="InterPro" id="IPR005561">
    <property type="entry name" value="ANTAR"/>
</dbReference>
<keyword evidence="1" id="KW-0808">Transferase</keyword>
<dbReference type="Proteomes" id="UP001500190">
    <property type="component" value="Unassembled WGS sequence"/>
</dbReference>
<dbReference type="InterPro" id="IPR036388">
    <property type="entry name" value="WH-like_DNA-bd_sf"/>
</dbReference>
<dbReference type="SUPFAM" id="SSF52172">
    <property type="entry name" value="CheY-like"/>
    <property type="match status" value="1"/>
</dbReference>
<dbReference type="PROSITE" id="PS50921">
    <property type="entry name" value="ANTAR"/>
    <property type="match status" value="1"/>
</dbReference>
<dbReference type="SMART" id="SM00065">
    <property type="entry name" value="GAF"/>
    <property type="match status" value="1"/>
</dbReference>
<keyword evidence="2" id="KW-0418">Kinase</keyword>
<evidence type="ECO:0000256" key="3">
    <source>
        <dbReference type="ARBA" id="ARBA00023015"/>
    </source>
</evidence>
<dbReference type="InterPro" id="IPR012074">
    <property type="entry name" value="GAF_ANTAR"/>
</dbReference>
<sequence length="246" mass="26157">MSEWYDAPPARRVREVLIELSDTLVTDFDVGEFLDRLAAHCGELLEVAACGILLVDHHGALNLIAASSEQVRPVGLVQLQNLEGPGLDAYTTGRPVQYADLSDGGSPWPSFAAAAVDGGYVSVQALPMRLRDARLGAINLFGEKLGPLSGETVELGQALADAATIGILHQRALAQQGLVTEQLQNALNSRILIEQAKGYLSHSLSIGTDQAFGVLRSYARSTNHRLADVASDVVHGRLTLQAPASD</sequence>
<feature type="domain" description="ANTAR" evidence="5">
    <location>
        <begin position="173"/>
        <end position="234"/>
    </location>
</feature>
<dbReference type="InterPro" id="IPR011006">
    <property type="entry name" value="CheY-like_superfamily"/>
</dbReference>
<evidence type="ECO:0000256" key="4">
    <source>
        <dbReference type="ARBA" id="ARBA00023163"/>
    </source>
</evidence>
<proteinExistence type="predicted"/>
<dbReference type="InterPro" id="IPR029016">
    <property type="entry name" value="GAF-like_dom_sf"/>
</dbReference>
<gene>
    <name evidence="6" type="ORF">GCM10009742_56390</name>
</gene>
<dbReference type="SUPFAM" id="SSF55781">
    <property type="entry name" value="GAF domain-like"/>
    <property type="match status" value="1"/>
</dbReference>
<accession>A0ABN2EA11</accession>
<reference evidence="6 7" key="1">
    <citation type="journal article" date="2019" name="Int. J. Syst. Evol. Microbiol.">
        <title>The Global Catalogue of Microorganisms (GCM) 10K type strain sequencing project: providing services to taxonomists for standard genome sequencing and annotation.</title>
        <authorList>
            <consortium name="The Broad Institute Genomics Platform"/>
            <consortium name="The Broad Institute Genome Sequencing Center for Infectious Disease"/>
            <person name="Wu L."/>
            <person name="Ma J."/>
        </authorList>
    </citation>
    <scope>NUCLEOTIDE SEQUENCE [LARGE SCALE GENOMIC DNA]</scope>
    <source>
        <strain evidence="6 7">JCM 14304</strain>
    </source>
</reference>
<evidence type="ECO:0000313" key="7">
    <source>
        <dbReference type="Proteomes" id="UP001500190"/>
    </source>
</evidence>